<feature type="region of interest" description="Disordered" evidence="1">
    <location>
        <begin position="40"/>
        <end position="92"/>
    </location>
</feature>
<organism evidence="2 3">
    <name type="scientific">Phialemonium thermophilum</name>
    <dbReference type="NCBI Taxonomy" id="223376"/>
    <lineage>
        <taxon>Eukaryota</taxon>
        <taxon>Fungi</taxon>
        <taxon>Dikarya</taxon>
        <taxon>Ascomycota</taxon>
        <taxon>Pezizomycotina</taxon>
        <taxon>Sordariomycetes</taxon>
        <taxon>Sordariomycetidae</taxon>
        <taxon>Cephalothecales</taxon>
        <taxon>Cephalothecaceae</taxon>
        <taxon>Phialemonium</taxon>
    </lineage>
</organism>
<evidence type="ECO:0000313" key="3">
    <source>
        <dbReference type="Proteomes" id="UP001586593"/>
    </source>
</evidence>
<protein>
    <submittedName>
        <fullName evidence="2">Uncharacterized protein</fullName>
    </submittedName>
</protein>
<name>A0ABR3V188_9PEZI</name>
<gene>
    <name evidence="2" type="ORF">VTK73DRAFT_6142</name>
</gene>
<accession>A0ABR3V188</accession>
<feature type="compositionally biased region" description="Basic residues" evidence="1">
    <location>
        <begin position="53"/>
        <end position="62"/>
    </location>
</feature>
<dbReference type="EMBL" id="JAZHXJ010003451">
    <property type="protein sequence ID" value="KAL1835156.1"/>
    <property type="molecule type" value="Genomic_DNA"/>
</dbReference>
<keyword evidence="3" id="KW-1185">Reference proteome</keyword>
<evidence type="ECO:0000313" key="2">
    <source>
        <dbReference type="EMBL" id="KAL1835156.1"/>
    </source>
</evidence>
<comment type="caution">
    <text evidence="2">The sequence shown here is derived from an EMBL/GenBank/DDBJ whole genome shotgun (WGS) entry which is preliminary data.</text>
</comment>
<reference evidence="2 3" key="1">
    <citation type="journal article" date="2024" name="Commun. Biol.">
        <title>Comparative genomic analysis of thermophilic fungi reveals convergent evolutionary adaptations and gene losses.</title>
        <authorList>
            <person name="Steindorff A.S."/>
            <person name="Aguilar-Pontes M.V."/>
            <person name="Robinson A.J."/>
            <person name="Andreopoulos B."/>
            <person name="LaButti K."/>
            <person name="Kuo A."/>
            <person name="Mondo S."/>
            <person name="Riley R."/>
            <person name="Otillar R."/>
            <person name="Haridas S."/>
            <person name="Lipzen A."/>
            <person name="Grimwood J."/>
            <person name="Schmutz J."/>
            <person name="Clum A."/>
            <person name="Reid I.D."/>
            <person name="Moisan M.C."/>
            <person name="Butler G."/>
            <person name="Nguyen T.T.M."/>
            <person name="Dewar K."/>
            <person name="Conant G."/>
            <person name="Drula E."/>
            <person name="Henrissat B."/>
            <person name="Hansel C."/>
            <person name="Singer S."/>
            <person name="Hutchinson M.I."/>
            <person name="de Vries R.P."/>
            <person name="Natvig D.O."/>
            <person name="Powell A.J."/>
            <person name="Tsang A."/>
            <person name="Grigoriev I.V."/>
        </authorList>
    </citation>
    <scope>NUCLEOTIDE SEQUENCE [LARGE SCALE GENOMIC DNA]</scope>
    <source>
        <strain evidence="2 3">ATCC 24622</strain>
    </source>
</reference>
<sequence>MIFTKRRRGGIKPVAIRSIPVMLLLQRQHRRRPLTICPCISPSSEKWTSREKEKKKKRKHTQMRKDGQPKWVGYYQGKQAIDPSPSQGKTTT</sequence>
<dbReference type="Proteomes" id="UP001586593">
    <property type="component" value="Unassembled WGS sequence"/>
</dbReference>
<evidence type="ECO:0000256" key="1">
    <source>
        <dbReference type="SAM" id="MobiDB-lite"/>
    </source>
</evidence>
<proteinExistence type="predicted"/>